<dbReference type="STRING" id="234267.Acid_3360"/>
<name>Q02D71_SOLUE</name>
<dbReference type="InterPro" id="IPR052918">
    <property type="entry name" value="Motility_Chemotaxis_Reg"/>
</dbReference>
<dbReference type="HOGENOM" id="CLU_293537_0_0_0"/>
<keyword evidence="1" id="KW-0732">Signal</keyword>
<dbReference type="GO" id="GO:0016787">
    <property type="term" value="F:hydrolase activity"/>
    <property type="evidence" value="ECO:0007669"/>
    <property type="project" value="UniProtKB-KW"/>
</dbReference>
<proteinExistence type="predicted"/>
<dbReference type="KEGG" id="sus:Acid_3360"/>
<dbReference type="Gene3D" id="2.120.10.30">
    <property type="entry name" value="TolB, C-terminal domain"/>
    <property type="match status" value="1"/>
</dbReference>
<dbReference type="CDD" id="cd15482">
    <property type="entry name" value="Sialidase_non-viral"/>
    <property type="match status" value="1"/>
</dbReference>
<dbReference type="InterPro" id="IPR017803">
    <property type="entry name" value="CHP03437_C"/>
</dbReference>
<evidence type="ECO:0000313" key="2">
    <source>
        <dbReference type="EMBL" id="ABJ84333.1"/>
    </source>
</evidence>
<gene>
    <name evidence="2" type="ordered locus">Acid_3360</name>
</gene>
<feature type="signal peptide" evidence="1">
    <location>
        <begin position="1"/>
        <end position="17"/>
    </location>
</feature>
<dbReference type="Pfam" id="PF06739">
    <property type="entry name" value="SBBP"/>
    <property type="match status" value="2"/>
</dbReference>
<protein>
    <submittedName>
        <fullName evidence="2">Glycosyl hydrolase, BNR repeat-containing protein</fullName>
    </submittedName>
</protein>
<keyword evidence="2" id="KW-0378">Hydrolase</keyword>
<organism evidence="2">
    <name type="scientific">Solibacter usitatus (strain Ellin6076)</name>
    <dbReference type="NCBI Taxonomy" id="234267"/>
    <lineage>
        <taxon>Bacteria</taxon>
        <taxon>Pseudomonadati</taxon>
        <taxon>Acidobacteriota</taxon>
        <taxon>Terriglobia</taxon>
        <taxon>Bryobacterales</taxon>
        <taxon>Solibacteraceae</taxon>
        <taxon>Candidatus Solibacter</taxon>
    </lineage>
</organism>
<dbReference type="SUPFAM" id="SSF110296">
    <property type="entry name" value="Oligoxyloglucan reducing end-specific cellobiohydrolase"/>
    <property type="match status" value="1"/>
</dbReference>
<dbReference type="InterPro" id="IPR015943">
    <property type="entry name" value="WD40/YVTN_repeat-like_dom_sf"/>
</dbReference>
<dbReference type="Gene3D" id="2.130.10.10">
    <property type="entry name" value="YVTN repeat-like/Quinoprotein amine dehydrogenase"/>
    <property type="match status" value="2"/>
</dbReference>
<dbReference type="InParanoid" id="Q02D71"/>
<evidence type="ECO:0000256" key="1">
    <source>
        <dbReference type="SAM" id="SignalP"/>
    </source>
</evidence>
<dbReference type="EMBL" id="CP000473">
    <property type="protein sequence ID" value="ABJ84333.1"/>
    <property type="molecule type" value="Genomic_DNA"/>
</dbReference>
<dbReference type="SUPFAM" id="SSF63825">
    <property type="entry name" value="YWTD domain"/>
    <property type="match status" value="1"/>
</dbReference>
<dbReference type="InterPro" id="IPR010620">
    <property type="entry name" value="SBBP_repeat"/>
</dbReference>
<dbReference type="eggNOG" id="COG4447">
    <property type="taxonomic scope" value="Bacteria"/>
</dbReference>
<dbReference type="AlphaFoldDB" id="Q02D71"/>
<reference evidence="2" key="1">
    <citation type="submission" date="2006-10" db="EMBL/GenBank/DDBJ databases">
        <title>Complete sequence of Solibacter usitatus Ellin6076.</title>
        <authorList>
            <consortium name="US DOE Joint Genome Institute"/>
            <person name="Copeland A."/>
            <person name="Lucas S."/>
            <person name="Lapidus A."/>
            <person name="Barry K."/>
            <person name="Detter J.C."/>
            <person name="Glavina del Rio T."/>
            <person name="Hammon N."/>
            <person name="Israni S."/>
            <person name="Dalin E."/>
            <person name="Tice H."/>
            <person name="Pitluck S."/>
            <person name="Thompson L.S."/>
            <person name="Brettin T."/>
            <person name="Bruce D."/>
            <person name="Han C."/>
            <person name="Tapia R."/>
            <person name="Gilna P."/>
            <person name="Schmutz J."/>
            <person name="Larimer F."/>
            <person name="Land M."/>
            <person name="Hauser L."/>
            <person name="Kyrpides N."/>
            <person name="Mikhailova N."/>
            <person name="Janssen P.H."/>
            <person name="Kuske C.R."/>
            <person name="Richardson P."/>
        </authorList>
    </citation>
    <scope>NUCLEOTIDE SEQUENCE</scope>
    <source>
        <strain evidence="2">Ellin6076</strain>
    </source>
</reference>
<dbReference type="NCBIfam" id="TIGR03437">
    <property type="entry name" value="Soli_cterm"/>
    <property type="match status" value="1"/>
</dbReference>
<accession>Q02D71</accession>
<dbReference type="PANTHER" id="PTHR35580">
    <property type="entry name" value="CELL SURFACE GLYCOPROTEIN (S-LAYER PROTEIN)-LIKE PROTEIN"/>
    <property type="match status" value="1"/>
</dbReference>
<dbReference type="PANTHER" id="PTHR35580:SF1">
    <property type="entry name" value="PHYTASE-LIKE DOMAIN-CONTAINING PROTEIN"/>
    <property type="match status" value="1"/>
</dbReference>
<sequence precursor="true">MLRPVLLFALTTLTSHAQSADFRWVRQLGGAAGQAIAGMATDPQGNIYVAGNTTSVDFPVRGAIQPHPAGSGIFRVDGPGAAWKNLYQAGATAAYALAVDPRAPNKIYAGTATGLLRSRDSGESWTPAISFGVRVNALTVDPANSGVVYAASQGQGFYKSLDSGFTWLPINNGVPADSDGRVFVFGIWIDPHNSAVLLAASSVGGLLRSTDSGASWTVIISSVVPLQVSSVAFDPVHAGVVYATESRLMVVSKDDGLTWNPLGQVELGYQSPTVILPDPTHENVLYASSDSALWKSADAGATWQRKIDQFSANLTLDHFTNAIYAVLGARLVVTTDGFDTTTPIGPLIFTTLVTLAAGGGRVFVGAQSSTDIFVAKLDPDGNTIFATYFGGSATDLASALGVDSAGGVYVTGTTQSLDFPFSAGAFSGAGRAFLFKLNPDGSLAYATGLQGGTPNAIAVDAAGRAVVTGVSSGDLPVTPGAWQTKFLFTFCGPGCQFVPPPTNAFVAEFDSAGASLVFATYLGSETESAAALTLTPDGSIVVAGKRTLYQLDSSGSSLLRSKSLPADIRALSTDARGNILAAGSTQDALFPTTPGAFQTTLYRLPTLPGTLGNTGSGDVFVTRLDSELNILNSTLLAGEASEIALSVEPSASGNIIVGGSTYSQGFPSHGPVQSPFSPTTGFLSQLTPDLSALVFSTFTGDNRPFFVRSVAATPDGGVVLAGSTSQPPFFNFTALFPDTATQAYVVRADPTPSNQPNPAPRIDRVVNAASQLASALSPRETIQVRGDFFDAEAALYLNGDALPLQSHDRTTLIAAVPTELSMRGAATIQVRAAGGTASILVPTAAASPGVFSRDATGSGQGYILNKDGSLNSPDNPAAEGEPITICATGVGSMTFDHDYAVTDAVVDVRVDGFSAAGIAAVLGPAPGLPGDVYQISVYVPHPVDFVASNPNLKDFVMPPQVGVTLIVNGVPSQAGIALSVGNR</sequence>
<feature type="chain" id="PRO_5004163571" evidence="1">
    <location>
        <begin position="18"/>
        <end position="983"/>
    </location>
</feature>
<dbReference type="InterPro" id="IPR011042">
    <property type="entry name" value="6-blade_b-propeller_TolB-like"/>
</dbReference>